<name>A0A0A9GC84_ARUDO</name>
<evidence type="ECO:0000313" key="1">
    <source>
        <dbReference type="EMBL" id="JAE20136.1"/>
    </source>
</evidence>
<organism evidence="1">
    <name type="scientific">Arundo donax</name>
    <name type="common">Giant reed</name>
    <name type="synonym">Donax arundinaceus</name>
    <dbReference type="NCBI Taxonomy" id="35708"/>
    <lineage>
        <taxon>Eukaryota</taxon>
        <taxon>Viridiplantae</taxon>
        <taxon>Streptophyta</taxon>
        <taxon>Embryophyta</taxon>
        <taxon>Tracheophyta</taxon>
        <taxon>Spermatophyta</taxon>
        <taxon>Magnoliopsida</taxon>
        <taxon>Liliopsida</taxon>
        <taxon>Poales</taxon>
        <taxon>Poaceae</taxon>
        <taxon>PACMAD clade</taxon>
        <taxon>Arundinoideae</taxon>
        <taxon>Arundineae</taxon>
        <taxon>Arundo</taxon>
    </lineage>
</organism>
<reference evidence="1" key="1">
    <citation type="submission" date="2014-09" db="EMBL/GenBank/DDBJ databases">
        <authorList>
            <person name="Magalhaes I.L.F."/>
            <person name="Oliveira U."/>
            <person name="Santos F.R."/>
            <person name="Vidigal T.H.D.A."/>
            <person name="Brescovit A.D."/>
            <person name="Santos A.J."/>
        </authorList>
    </citation>
    <scope>NUCLEOTIDE SEQUENCE</scope>
    <source>
        <tissue evidence="1">Shoot tissue taken approximately 20 cm above the soil surface</tissue>
    </source>
</reference>
<proteinExistence type="predicted"/>
<protein>
    <submittedName>
        <fullName evidence="1">Uncharacterized protein</fullName>
    </submittedName>
</protein>
<accession>A0A0A9GC84</accession>
<sequence>MACLKQCTWSSLLKSIKGYLVNFSNTTAYFLVHQIAMSVIRN</sequence>
<reference evidence="1" key="2">
    <citation type="journal article" date="2015" name="Data Brief">
        <title>Shoot transcriptome of the giant reed, Arundo donax.</title>
        <authorList>
            <person name="Barrero R.A."/>
            <person name="Guerrero F.D."/>
            <person name="Moolhuijzen P."/>
            <person name="Goolsby J.A."/>
            <person name="Tidwell J."/>
            <person name="Bellgard S.E."/>
            <person name="Bellgard M.I."/>
        </authorList>
    </citation>
    <scope>NUCLEOTIDE SEQUENCE</scope>
    <source>
        <tissue evidence="1">Shoot tissue taken approximately 20 cm above the soil surface</tissue>
    </source>
</reference>
<dbReference type="AlphaFoldDB" id="A0A0A9GC84"/>
<dbReference type="EMBL" id="GBRH01177760">
    <property type="protein sequence ID" value="JAE20136.1"/>
    <property type="molecule type" value="Transcribed_RNA"/>
</dbReference>